<comment type="caution">
    <text evidence="1">The sequence shown here is derived from an EMBL/GenBank/DDBJ whole genome shotgun (WGS) entry which is preliminary data.</text>
</comment>
<proteinExistence type="predicted"/>
<dbReference type="AlphaFoldDB" id="A0A3N6PNA7"/>
<keyword evidence="2" id="KW-1185">Reference proteome</keyword>
<dbReference type="RefSeq" id="WP_124154630.1">
    <property type="nucleotide sequence ID" value="NZ_CAWOLW010000423.1"/>
</dbReference>
<name>A0A3N6PNA7_9CYAN</name>
<reference evidence="1 2" key="1">
    <citation type="journal article" date="2018" name="ACS Chem. Biol.">
        <title>Ketoreductase domain dysfunction expands chemodiversity: malyngamide biosynthesis in the cyanobacterium Okeania hirsuta.</title>
        <authorList>
            <person name="Moss N.A."/>
            <person name="Leao T."/>
            <person name="Rankin M."/>
            <person name="McCullough T.M."/>
            <person name="Qu P."/>
            <person name="Korobeynikov A."/>
            <person name="Smith J.L."/>
            <person name="Gerwick L."/>
            <person name="Gerwick W.H."/>
        </authorList>
    </citation>
    <scope>NUCLEOTIDE SEQUENCE [LARGE SCALE GENOMIC DNA]</scope>
    <source>
        <strain evidence="1 2">PAB10Feb10-1</strain>
    </source>
</reference>
<evidence type="ECO:0000313" key="1">
    <source>
        <dbReference type="EMBL" id="RQH45190.1"/>
    </source>
</evidence>
<dbReference type="Gene3D" id="3.30.2310.20">
    <property type="entry name" value="RelE-like"/>
    <property type="match status" value="1"/>
</dbReference>
<protein>
    <submittedName>
        <fullName evidence="1">Cytotoxic translational repressor of toxin-antitoxin stability system</fullName>
    </submittedName>
</protein>
<gene>
    <name evidence="1" type="ORF">D5R40_10935</name>
</gene>
<sequence>MNLEVRYARSFVEDLKTLETATYQKIYDFVFIKFSQINYLQELPELRQLGTSAIFYRFTVDKYLIGIEVTGQILKFIRILPKPQI</sequence>
<accession>A0A3N6PNA7</accession>
<dbReference type="SUPFAM" id="SSF143011">
    <property type="entry name" value="RelE-like"/>
    <property type="match status" value="1"/>
</dbReference>
<evidence type="ECO:0000313" key="2">
    <source>
        <dbReference type="Proteomes" id="UP000269154"/>
    </source>
</evidence>
<dbReference type="InterPro" id="IPR035093">
    <property type="entry name" value="RelE/ParE_toxin_dom_sf"/>
</dbReference>
<dbReference type="OrthoDB" id="463867at2"/>
<dbReference type="Proteomes" id="UP000269154">
    <property type="component" value="Unassembled WGS sequence"/>
</dbReference>
<dbReference type="EMBL" id="RCBY01000048">
    <property type="protein sequence ID" value="RQH45190.1"/>
    <property type="molecule type" value="Genomic_DNA"/>
</dbReference>
<organism evidence="1 2">
    <name type="scientific">Okeania hirsuta</name>
    <dbReference type="NCBI Taxonomy" id="1458930"/>
    <lineage>
        <taxon>Bacteria</taxon>
        <taxon>Bacillati</taxon>
        <taxon>Cyanobacteriota</taxon>
        <taxon>Cyanophyceae</taxon>
        <taxon>Oscillatoriophycideae</taxon>
        <taxon>Oscillatoriales</taxon>
        <taxon>Microcoleaceae</taxon>
        <taxon>Okeania</taxon>
    </lineage>
</organism>